<dbReference type="AlphaFoldDB" id="A0A9N9GRX7"/>
<keyword evidence="3" id="KW-1185">Reference proteome</keyword>
<evidence type="ECO:0000313" key="3">
    <source>
        <dbReference type="Proteomes" id="UP000789831"/>
    </source>
</evidence>
<proteinExistence type="predicted"/>
<feature type="compositionally biased region" description="Basic residues" evidence="1">
    <location>
        <begin position="326"/>
        <end position="340"/>
    </location>
</feature>
<reference evidence="2" key="1">
    <citation type="submission" date="2021-06" db="EMBL/GenBank/DDBJ databases">
        <authorList>
            <person name="Kallberg Y."/>
            <person name="Tangrot J."/>
            <person name="Rosling A."/>
        </authorList>
    </citation>
    <scope>NUCLEOTIDE SEQUENCE</scope>
    <source>
        <strain evidence="2">MT106</strain>
    </source>
</reference>
<sequence length="514" mass="58665">MRALTSNQKLKLHRSELVFDRDEEWRLVSPQQQSPENSQNSMTSNSSSAVSSIDINNSDRLLHPIMNYERLLERSQEVKVTTKDSKKMELEVHAKVGDESESSISEIAKKFSVQIEGGETSEFILQFDQRSSREINIDNILGDIQYPSSIIEPPSVAASPPQIIEAIQAEETTTIAESVEEQPATEIMQARIEQPNETTFVTSSIVTEVAQEGVSNISSIENEPEGVLVPLSEDVLEKESTLNVVEIIPQEVGQVSTAILIQENILPNEEIQEGSKEITKEELESLQLLQPKIMIDYIDIEELEAKCVESAKRKYGNNALTTLKKIQKRSVPKKRGRKPKEKNVEEKTENIEPPKKKRRMKTTTPKKTLIQRRRIKKNFPETESAFEKEQAVTQEERFEKEKVVTPVSEEKAVETEKIAEHPFREQLILEAPQQTIQKQADKFAVKETEFTDPMETLYSKELCFEIPIHQSSQEFITEFSTAGLGQKKYYPYQEHQRTMYSLYLLTAVTDTEDT</sequence>
<dbReference type="EMBL" id="CAJVPL010002888">
    <property type="protein sequence ID" value="CAG8621864.1"/>
    <property type="molecule type" value="Genomic_DNA"/>
</dbReference>
<name>A0A9N9GRX7_9GLOM</name>
<comment type="caution">
    <text evidence="2">The sequence shown here is derived from an EMBL/GenBank/DDBJ whole genome shotgun (WGS) entry which is preliminary data.</text>
</comment>
<protein>
    <submittedName>
        <fullName evidence="2">3817_t:CDS:1</fullName>
    </submittedName>
</protein>
<feature type="compositionally biased region" description="Low complexity" evidence="1">
    <location>
        <begin position="29"/>
        <end position="51"/>
    </location>
</feature>
<gene>
    <name evidence="2" type="ORF">AGERDE_LOCUS10103</name>
</gene>
<dbReference type="OrthoDB" id="10595670at2759"/>
<feature type="compositionally biased region" description="Basic and acidic residues" evidence="1">
    <location>
        <begin position="341"/>
        <end position="354"/>
    </location>
</feature>
<feature type="region of interest" description="Disordered" evidence="1">
    <location>
        <begin position="27"/>
        <end position="51"/>
    </location>
</feature>
<organism evidence="2 3">
    <name type="scientific">Ambispora gerdemannii</name>
    <dbReference type="NCBI Taxonomy" id="144530"/>
    <lineage>
        <taxon>Eukaryota</taxon>
        <taxon>Fungi</taxon>
        <taxon>Fungi incertae sedis</taxon>
        <taxon>Mucoromycota</taxon>
        <taxon>Glomeromycotina</taxon>
        <taxon>Glomeromycetes</taxon>
        <taxon>Archaeosporales</taxon>
        <taxon>Ambisporaceae</taxon>
        <taxon>Ambispora</taxon>
    </lineage>
</organism>
<accession>A0A9N9GRX7</accession>
<dbReference type="Proteomes" id="UP000789831">
    <property type="component" value="Unassembled WGS sequence"/>
</dbReference>
<feature type="region of interest" description="Disordered" evidence="1">
    <location>
        <begin position="326"/>
        <end position="370"/>
    </location>
</feature>
<evidence type="ECO:0000256" key="1">
    <source>
        <dbReference type="SAM" id="MobiDB-lite"/>
    </source>
</evidence>
<evidence type="ECO:0000313" key="2">
    <source>
        <dbReference type="EMBL" id="CAG8621864.1"/>
    </source>
</evidence>